<dbReference type="RefSeq" id="XP_062636104.1">
    <property type="nucleotide sequence ID" value="XM_062784115.1"/>
</dbReference>
<keyword evidence="3" id="KW-1185">Reference proteome</keyword>
<dbReference type="AlphaFoldDB" id="A0AAN6ZLX8"/>
<dbReference type="Proteomes" id="UP001302676">
    <property type="component" value="Unassembled WGS sequence"/>
</dbReference>
<accession>A0AAN6ZLX8</accession>
<feature type="compositionally biased region" description="Basic and acidic residues" evidence="1">
    <location>
        <begin position="158"/>
        <end position="167"/>
    </location>
</feature>
<proteinExistence type="predicted"/>
<comment type="caution">
    <text evidence="2">The sequence shown here is derived from an EMBL/GenBank/DDBJ whole genome shotgun (WGS) entry which is preliminary data.</text>
</comment>
<name>A0AAN6ZLX8_9PEZI</name>
<dbReference type="GeneID" id="87820728"/>
<feature type="region of interest" description="Disordered" evidence="1">
    <location>
        <begin position="130"/>
        <end position="167"/>
    </location>
</feature>
<evidence type="ECO:0000313" key="2">
    <source>
        <dbReference type="EMBL" id="KAK4142733.1"/>
    </source>
</evidence>
<protein>
    <submittedName>
        <fullName evidence="2">Uncharacterized protein</fullName>
    </submittedName>
</protein>
<sequence>MNFLKGSRLTVRIGPRATRCFSATAIRPLATPTGRYPPNDTRNTNDPVDDIDLVFDYPSENQTSHQKERLETSGLDYRSAMPHPPKPSLGQQTPGTGQMGEGIGATDSNVKYIGLGAIGLGGLYMMMRRPPQKKSSQAQGSNMTQPGDIAAQKPAGSEVEKMLGRGR</sequence>
<evidence type="ECO:0000256" key="1">
    <source>
        <dbReference type="SAM" id="MobiDB-lite"/>
    </source>
</evidence>
<organism evidence="2 3">
    <name type="scientific">Dichotomopilus funicola</name>
    <dbReference type="NCBI Taxonomy" id="1934379"/>
    <lineage>
        <taxon>Eukaryota</taxon>
        <taxon>Fungi</taxon>
        <taxon>Dikarya</taxon>
        <taxon>Ascomycota</taxon>
        <taxon>Pezizomycotina</taxon>
        <taxon>Sordariomycetes</taxon>
        <taxon>Sordariomycetidae</taxon>
        <taxon>Sordariales</taxon>
        <taxon>Chaetomiaceae</taxon>
        <taxon>Dichotomopilus</taxon>
    </lineage>
</organism>
<reference evidence="2" key="2">
    <citation type="submission" date="2023-05" db="EMBL/GenBank/DDBJ databases">
        <authorList>
            <consortium name="Lawrence Berkeley National Laboratory"/>
            <person name="Steindorff A."/>
            <person name="Hensen N."/>
            <person name="Bonometti L."/>
            <person name="Westerberg I."/>
            <person name="Brannstrom I.O."/>
            <person name="Guillou S."/>
            <person name="Cros-Aarteil S."/>
            <person name="Calhoun S."/>
            <person name="Haridas S."/>
            <person name="Kuo A."/>
            <person name="Mondo S."/>
            <person name="Pangilinan J."/>
            <person name="Riley R."/>
            <person name="Labutti K."/>
            <person name="Andreopoulos B."/>
            <person name="Lipzen A."/>
            <person name="Chen C."/>
            <person name="Yanf M."/>
            <person name="Daum C."/>
            <person name="Ng V."/>
            <person name="Clum A."/>
            <person name="Ohm R."/>
            <person name="Martin F."/>
            <person name="Silar P."/>
            <person name="Natvig D."/>
            <person name="Lalanne C."/>
            <person name="Gautier V."/>
            <person name="Ament-Velasquez S.L."/>
            <person name="Kruys A."/>
            <person name="Hutchinson M.I."/>
            <person name="Powell A.J."/>
            <person name="Barry K."/>
            <person name="Miller A.N."/>
            <person name="Grigoriev I.V."/>
            <person name="Debuchy R."/>
            <person name="Gladieux P."/>
            <person name="Thoren M.H."/>
            <person name="Johannesson H."/>
        </authorList>
    </citation>
    <scope>NUCLEOTIDE SEQUENCE</scope>
    <source>
        <strain evidence="2">CBS 141.50</strain>
    </source>
</reference>
<gene>
    <name evidence="2" type="ORF">C8A04DRAFT_38107</name>
</gene>
<reference evidence="2" key="1">
    <citation type="journal article" date="2023" name="Mol. Phylogenet. Evol.">
        <title>Genome-scale phylogeny and comparative genomics of the fungal order Sordariales.</title>
        <authorList>
            <person name="Hensen N."/>
            <person name="Bonometti L."/>
            <person name="Westerberg I."/>
            <person name="Brannstrom I.O."/>
            <person name="Guillou S."/>
            <person name="Cros-Aarteil S."/>
            <person name="Calhoun S."/>
            <person name="Haridas S."/>
            <person name="Kuo A."/>
            <person name="Mondo S."/>
            <person name="Pangilinan J."/>
            <person name="Riley R."/>
            <person name="LaButti K."/>
            <person name="Andreopoulos B."/>
            <person name="Lipzen A."/>
            <person name="Chen C."/>
            <person name="Yan M."/>
            <person name="Daum C."/>
            <person name="Ng V."/>
            <person name="Clum A."/>
            <person name="Steindorff A."/>
            <person name="Ohm R.A."/>
            <person name="Martin F."/>
            <person name="Silar P."/>
            <person name="Natvig D.O."/>
            <person name="Lalanne C."/>
            <person name="Gautier V."/>
            <person name="Ament-Velasquez S.L."/>
            <person name="Kruys A."/>
            <person name="Hutchinson M.I."/>
            <person name="Powell A.J."/>
            <person name="Barry K."/>
            <person name="Miller A.N."/>
            <person name="Grigoriev I.V."/>
            <person name="Debuchy R."/>
            <person name="Gladieux P."/>
            <person name="Hiltunen Thoren M."/>
            <person name="Johannesson H."/>
        </authorList>
    </citation>
    <scope>NUCLEOTIDE SEQUENCE</scope>
    <source>
        <strain evidence="2">CBS 141.50</strain>
    </source>
</reference>
<dbReference type="EMBL" id="MU853594">
    <property type="protein sequence ID" value="KAK4142733.1"/>
    <property type="molecule type" value="Genomic_DNA"/>
</dbReference>
<feature type="compositionally biased region" description="Polar residues" evidence="1">
    <location>
        <begin position="133"/>
        <end position="145"/>
    </location>
</feature>
<evidence type="ECO:0000313" key="3">
    <source>
        <dbReference type="Proteomes" id="UP001302676"/>
    </source>
</evidence>